<protein>
    <submittedName>
        <fullName evidence="3">Uncharacterized protein</fullName>
    </submittedName>
</protein>
<evidence type="ECO:0000313" key="4">
    <source>
        <dbReference type="Proteomes" id="UP000256964"/>
    </source>
</evidence>
<organism evidence="3 4">
    <name type="scientific">Lentinus brumalis</name>
    <dbReference type="NCBI Taxonomy" id="2498619"/>
    <lineage>
        <taxon>Eukaryota</taxon>
        <taxon>Fungi</taxon>
        <taxon>Dikarya</taxon>
        <taxon>Basidiomycota</taxon>
        <taxon>Agaricomycotina</taxon>
        <taxon>Agaricomycetes</taxon>
        <taxon>Polyporales</taxon>
        <taxon>Polyporaceae</taxon>
        <taxon>Lentinus</taxon>
    </lineage>
</organism>
<keyword evidence="2" id="KW-0812">Transmembrane</keyword>
<accession>A0A371CSB5</accession>
<feature type="region of interest" description="Disordered" evidence="1">
    <location>
        <begin position="1"/>
        <end position="32"/>
    </location>
</feature>
<keyword evidence="4" id="KW-1185">Reference proteome</keyword>
<keyword evidence="2" id="KW-0472">Membrane</keyword>
<name>A0A371CSB5_9APHY</name>
<evidence type="ECO:0000256" key="1">
    <source>
        <dbReference type="SAM" id="MobiDB-lite"/>
    </source>
</evidence>
<reference evidence="3 4" key="1">
    <citation type="journal article" date="2018" name="Biotechnol. Biofuels">
        <title>Integrative visual omics of the white-rot fungus Polyporus brumalis exposes the biotechnological potential of its oxidative enzymes for delignifying raw plant biomass.</title>
        <authorList>
            <person name="Miyauchi S."/>
            <person name="Rancon A."/>
            <person name="Drula E."/>
            <person name="Hage H."/>
            <person name="Chaduli D."/>
            <person name="Favel A."/>
            <person name="Grisel S."/>
            <person name="Henrissat B."/>
            <person name="Herpoel-Gimbert I."/>
            <person name="Ruiz-Duenas F.J."/>
            <person name="Chevret D."/>
            <person name="Hainaut M."/>
            <person name="Lin J."/>
            <person name="Wang M."/>
            <person name="Pangilinan J."/>
            <person name="Lipzen A."/>
            <person name="Lesage-Meessen L."/>
            <person name="Navarro D."/>
            <person name="Riley R."/>
            <person name="Grigoriev I.V."/>
            <person name="Zhou S."/>
            <person name="Raouche S."/>
            <person name="Rosso M.N."/>
        </authorList>
    </citation>
    <scope>NUCLEOTIDE SEQUENCE [LARGE SCALE GENOMIC DNA]</scope>
    <source>
        <strain evidence="3 4">BRFM 1820</strain>
    </source>
</reference>
<feature type="transmembrane region" description="Helical" evidence="2">
    <location>
        <begin position="35"/>
        <end position="58"/>
    </location>
</feature>
<evidence type="ECO:0000256" key="2">
    <source>
        <dbReference type="SAM" id="Phobius"/>
    </source>
</evidence>
<keyword evidence="2" id="KW-1133">Transmembrane helix</keyword>
<proteinExistence type="predicted"/>
<gene>
    <name evidence="3" type="ORF">OH76DRAFT_1241731</name>
</gene>
<dbReference type="Proteomes" id="UP000256964">
    <property type="component" value="Unassembled WGS sequence"/>
</dbReference>
<dbReference type="AlphaFoldDB" id="A0A371CSB5"/>
<sequence length="131" mass="13794">MAPHVLPPADLRLYEQSPVRRPPRQGTPDGSNNTAILIGVFVGLAAIGVILAIITIAIRRRRRSAGERLIPSVRAVHSSQNHARTMQMHADATNSIAMMNMAVTMSNVNASIAASQPPSAPPPANCGPTGC</sequence>
<dbReference type="EMBL" id="KZ857470">
    <property type="protein sequence ID" value="RDX43127.1"/>
    <property type="molecule type" value="Genomic_DNA"/>
</dbReference>
<evidence type="ECO:0000313" key="3">
    <source>
        <dbReference type="EMBL" id="RDX43127.1"/>
    </source>
</evidence>